<dbReference type="RefSeq" id="WP_145817599.1">
    <property type="nucleotide sequence ID" value="NZ_AP023438.1"/>
</dbReference>
<dbReference type="AlphaFoldDB" id="A0A562WFC8"/>
<proteinExistence type="predicted"/>
<keyword evidence="5" id="KW-1185">Reference proteome</keyword>
<reference evidence="4 5" key="1">
    <citation type="submission" date="2019-07" db="EMBL/GenBank/DDBJ databases">
        <title>R&amp;d 2014.</title>
        <authorList>
            <person name="Klenk H.-P."/>
        </authorList>
    </citation>
    <scope>NUCLEOTIDE SEQUENCE [LARGE SCALE GENOMIC DNA]</scope>
    <source>
        <strain evidence="4 5">DSM 43912</strain>
    </source>
</reference>
<dbReference type="EMBL" id="VLLP01000001">
    <property type="protein sequence ID" value="TWJ28989.1"/>
    <property type="molecule type" value="Genomic_DNA"/>
</dbReference>
<dbReference type="PANTHER" id="PTHR30383">
    <property type="entry name" value="THIOESTERASE 1/PROTEASE 1/LYSOPHOSPHOLIPASE L1"/>
    <property type="match status" value="1"/>
</dbReference>
<keyword evidence="1" id="KW-0175">Coiled coil</keyword>
<dbReference type="SUPFAM" id="SSF52266">
    <property type="entry name" value="SGNH hydrolase"/>
    <property type="match status" value="1"/>
</dbReference>
<dbReference type="InterPro" id="IPR051532">
    <property type="entry name" value="Ester_Hydrolysis_Enzymes"/>
</dbReference>
<evidence type="ECO:0000313" key="4">
    <source>
        <dbReference type="EMBL" id="TWJ28989.1"/>
    </source>
</evidence>
<dbReference type="GO" id="GO:0004622">
    <property type="term" value="F:phosphatidylcholine lysophospholipase activity"/>
    <property type="evidence" value="ECO:0007669"/>
    <property type="project" value="TreeGrafter"/>
</dbReference>
<organism evidence="4 5">
    <name type="scientific">Micromonospora sagamiensis</name>
    <dbReference type="NCBI Taxonomy" id="47875"/>
    <lineage>
        <taxon>Bacteria</taxon>
        <taxon>Bacillati</taxon>
        <taxon>Actinomycetota</taxon>
        <taxon>Actinomycetes</taxon>
        <taxon>Micromonosporales</taxon>
        <taxon>Micromonosporaceae</taxon>
        <taxon>Micromonospora</taxon>
    </lineage>
</organism>
<feature type="chain" id="PRO_5021848178" evidence="2">
    <location>
        <begin position="28"/>
        <end position="280"/>
    </location>
</feature>
<feature type="signal peptide" evidence="2">
    <location>
        <begin position="1"/>
        <end position="27"/>
    </location>
</feature>
<dbReference type="Gene3D" id="3.40.50.1110">
    <property type="entry name" value="SGNH hydrolase"/>
    <property type="match status" value="1"/>
</dbReference>
<dbReference type="Pfam" id="PF13472">
    <property type="entry name" value="Lipase_GDSL_2"/>
    <property type="match status" value="1"/>
</dbReference>
<comment type="caution">
    <text evidence="4">The sequence shown here is derived from an EMBL/GenBank/DDBJ whole genome shotgun (WGS) entry which is preliminary data.</text>
</comment>
<keyword evidence="2" id="KW-0732">Signal</keyword>
<evidence type="ECO:0000256" key="1">
    <source>
        <dbReference type="SAM" id="Coils"/>
    </source>
</evidence>
<evidence type="ECO:0000313" key="5">
    <source>
        <dbReference type="Proteomes" id="UP000319728"/>
    </source>
</evidence>
<protein>
    <submittedName>
        <fullName evidence="4">Lysophospholipase L1-like esterase</fullName>
    </submittedName>
</protein>
<dbReference type="Proteomes" id="UP000319728">
    <property type="component" value="Unassembled WGS sequence"/>
</dbReference>
<evidence type="ECO:0000259" key="3">
    <source>
        <dbReference type="Pfam" id="PF13472"/>
    </source>
</evidence>
<feature type="coiled-coil region" evidence="1">
    <location>
        <begin position="199"/>
        <end position="226"/>
    </location>
</feature>
<sequence length="280" mass="29696">MISHRTLLLSVAAVVTASVLAPSTAVAAVPTSARMVALGDSITRAAVADGTQNTQPQNSWSTGTSTSVESHLRRLEAYGVDMTGGNYAKGGERSVHLATQATNALANADADYVTILIGGNDICYASTPSGTTAPDTFEANVRKALDIIRAENPDTRVLLASVPSMMSLYRIGQQNFLIRTRWNLIGICEVMLANPTDTSSAANARRAAVEARVDEYNQRLAKLAAERANVFYDNGAVHNAPFTASDLSVLDGFHPSISGQNKIAQVTWNEAVRQGVFDVG</sequence>
<dbReference type="OrthoDB" id="5561551at2"/>
<dbReference type="InterPro" id="IPR036514">
    <property type="entry name" value="SGNH_hydro_sf"/>
</dbReference>
<dbReference type="PANTHER" id="PTHR30383:SF5">
    <property type="entry name" value="SGNH HYDROLASE-TYPE ESTERASE DOMAIN-CONTAINING PROTEIN"/>
    <property type="match status" value="1"/>
</dbReference>
<dbReference type="InterPro" id="IPR013830">
    <property type="entry name" value="SGNH_hydro"/>
</dbReference>
<evidence type="ECO:0000256" key="2">
    <source>
        <dbReference type="SAM" id="SignalP"/>
    </source>
</evidence>
<feature type="domain" description="SGNH hydrolase-type esterase" evidence="3">
    <location>
        <begin position="37"/>
        <end position="260"/>
    </location>
</feature>
<gene>
    <name evidence="4" type="ORF">JD81_02495</name>
</gene>
<name>A0A562WFC8_9ACTN</name>
<accession>A0A562WFC8</accession>